<sequence length="431" mass="49490">MTDLCMSRETQNFQLTTSQIPELNDPHARIRASLVEVESYPELLKAILKLESNFFKSTLKDDKRKEFIQICRRFKGMSYQQPPLNKATSSTVKKAKYTLYGILLAPANITRLFDHSVKLLIGNNELDTLIAAREITEKSKKSFRKLFCLRQQPGNSYASATAQSNKPILLKTEKTNNRRSLSQRTKILQSTILHFKKDWRSTSSIRFPKVKFTCGTKKLQIESLKQAQKNMFKKYRAGIYEANRAMIQDQTGKSCTKAQCINHLGIIFNSRSMTLKVPHVKIRDICLGIKQCQLTAAEKSHSKKTVGIEKPSALNKEKLDHLKKWNDNTFIPDAARLKTFTDASNNECEKISFSVFRQSNWPSLRKEVWWDNFQGSIKNCRGLMESLFANKHTPTSNICTDVSKCQGQKLGEGNKERQEKDIGWLDVYYSH</sequence>
<evidence type="ECO:0000313" key="2">
    <source>
        <dbReference type="Proteomes" id="UP000245383"/>
    </source>
</evidence>
<evidence type="ECO:0000313" key="1">
    <source>
        <dbReference type="EMBL" id="PVU95735.1"/>
    </source>
</evidence>
<dbReference type="Proteomes" id="UP000245383">
    <property type="component" value="Unassembled WGS sequence"/>
</dbReference>
<dbReference type="EMBL" id="MBFR01000048">
    <property type="protein sequence ID" value="PVU95735.1"/>
    <property type="molecule type" value="Genomic_DNA"/>
</dbReference>
<dbReference type="AlphaFoldDB" id="A0A2T9YTR1"/>
<reference evidence="1 2" key="1">
    <citation type="journal article" date="2018" name="MBio">
        <title>Comparative Genomics Reveals the Core Gene Toolbox for the Fungus-Insect Symbiosis.</title>
        <authorList>
            <person name="Wang Y."/>
            <person name="Stata M."/>
            <person name="Wang W."/>
            <person name="Stajich J.E."/>
            <person name="White M.M."/>
            <person name="Moncalvo J.M."/>
        </authorList>
    </citation>
    <scope>NUCLEOTIDE SEQUENCE [LARGE SCALE GENOMIC DNA]</scope>
    <source>
        <strain evidence="1 2">SWE-8-4</strain>
    </source>
</reference>
<proteinExistence type="predicted"/>
<gene>
    <name evidence="1" type="ORF">BB561_001620</name>
</gene>
<comment type="caution">
    <text evidence="1">The sequence shown here is derived from an EMBL/GenBank/DDBJ whole genome shotgun (WGS) entry which is preliminary data.</text>
</comment>
<dbReference type="OrthoDB" id="5545891at2759"/>
<organism evidence="1 2">
    <name type="scientific">Smittium simulii</name>
    <dbReference type="NCBI Taxonomy" id="133385"/>
    <lineage>
        <taxon>Eukaryota</taxon>
        <taxon>Fungi</taxon>
        <taxon>Fungi incertae sedis</taxon>
        <taxon>Zoopagomycota</taxon>
        <taxon>Kickxellomycotina</taxon>
        <taxon>Harpellomycetes</taxon>
        <taxon>Harpellales</taxon>
        <taxon>Legeriomycetaceae</taxon>
        <taxon>Smittium</taxon>
    </lineage>
</organism>
<protein>
    <submittedName>
        <fullName evidence="1">Uncharacterized protein</fullName>
    </submittedName>
</protein>
<name>A0A2T9YTR1_9FUNG</name>
<accession>A0A2T9YTR1</accession>
<keyword evidence="2" id="KW-1185">Reference proteome</keyword>